<dbReference type="AlphaFoldDB" id="A0AAU7JJY7"/>
<dbReference type="RefSeq" id="WP_406857140.1">
    <property type="nucleotide sequence ID" value="NZ_CP157484.1"/>
</dbReference>
<evidence type="ECO:0008006" key="2">
    <source>
        <dbReference type="Google" id="ProtNLM"/>
    </source>
</evidence>
<protein>
    <recommendedName>
        <fullName evidence="2">DUF1488 family protein</fullName>
    </recommendedName>
</protein>
<dbReference type="EMBL" id="CP157484">
    <property type="protein sequence ID" value="XBO40284.1"/>
    <property type="molecule type" value="Genomic_DNA"/>
</dbReference>
<proteinExistence type="predicted"/>
<organism evidence="1">
    <name type="scientific">Alsobacter sp. KACC 23698</name>
    <dbReference type="NCBI Taxonomy" id="3149229"/>
    <lineage>
        <taxon>Bacteria</taxon>
        <taxon>Pseudomonadati</taxon>
        <taxon>Pseudomonadota</taxon>
        <taxon>Alphaproteobacteria</taxon>
        <taxon>Hyphomicrobiales</taxon>
        <taxon>Alsobacteraceae</taxon>
        <taxon>Alsobacter</taxon>
    </lineage>
</organism>
<reference evidence="1" key="1">
    <citation type="submission" date="2024-05" db="EMBL/GenBank/DDBJ databases">
        <authorList>
            <person name="Kim S."/>
            <person name="Heo J."/>
            <person name="Choi H."/>
            <person name="Choi Y."/>
            <person name="Kwon S.-W."/>
            <person name="Kim Y."/>
        </authorList>
    </citation>
    <scope>NUCLEOTIDE SEQUENCE</scope>
    <source>
        <strain evidence="1">KACC 23698</strain>
    </source>
</reference>
<name>A0AAU7JJY7_9HYPH</name>
<accession>A0AAU7JJY7</accession>
<evidence type="ECO:0000313" key="1">
    <source>
        <dbReference type="EMBL" id="XBO40284.1"/>
    </source>
</evidence>
<gene>
    <name evidence="1" type="ORF">ABEG18_05750</name>
</gene>
<sequence>MATGWAVQVSFIVGGKVMTDGQPLYFAALDEPKAAVMAIRRFVNLDPAEAEVEAVGPIPESATGALTLKSGEVLRRR</sequence>